<dbReference type="Gene3D" id="2.30.40.10">
    <property type="entry name" value="Urease, subunit C, domain 1"/>
    <property type="match status" value="1"/>
</dbReference>
<dbReference type="GO" id="GO:0016810">
    <property type="term" value="F:hydrolase activity, acting on carbon-nitrogen (but not peptide) bonds"/>
    <property type="evidence" value="ECO:0007669"/>
    <property type="project" value="InterPro"/>
</dbReference>
<dbReference type="CDD" id="cd01300">
    <property type="entry name" value="YtcJ_like"/>
    <property type="match status" value="1"/>
</dbReference>
<evidence type="ECO:0000313" key="2">
    <source>
        <dbReference type="EMBL" id="ARX81311.1"/>
    </source>
</evidence>
<dbReference type="InterPro" id="IPR033932">
    <property type="entry name" value="YtcJ-like"/>
</dbReference>
<keyword evidence="2" id="KW-0378">Hydrolase</keyword>
<feature type="domain" description="Amidohydrolase 3" evidence="1">
    <location>
        <begin position="45"/>
        <end position="517"/>
    </location>
</feature>
<name>A0A1Z1W4G1_9ACTN</name>
<accession>A0A1Z1W4G1</accession>
<evidence type="ECO:0000313" key="3">
    <source>
        <dbReference type="Proteomes" id="UP000195880"/>
    </source>
</evidence>
<evidence type="ECO:0000259" key="1">
    <source>
        <dbReference type="Pfam" id="PF07969"/>
    </source>
</evidence>
<dbReference type="STRING" id="67267.GCA_000716675_02696"/>
<dbReference type="EMBL" id="CP021748">
    <property type="protein sequence ID" value="ARX81311.1"/>
    <property type="molecule type" value="Genomic_DNA"/>
</dbReference>
<proteinExistence type="predicted"/>
<reference evidence="2 3" key="1">
    <citation type="submission" date="2017-05" db="EMBL/GenBank/DDBJ databases">
        <title>Streptomyces alboflavus Genome sequencing and assembly.</title>
        <authorList>
            <person name="Wang Y."/>
            <person name="Du B."/>
            <person name="Ding Y."/>
            <person name="Liu H."/>
            <person name="Hou Q."/>
            <person name="Liu K."/>
            <person name="Wang C."/>
            <person name="Yao L."/>
        </authorList>
    </citation>
    <scope>NUCLEOTIDE SEQUENCE [LARGE SCALE GENOMIC DNA]</scope>
    <source>
        <strain evidence="2 3">MDJK44</strain>
    </source>
</reference>
<dbReference type="Pfam" id="PF07969">
    <property type="entry name" value="Amidohydro_3"/>
    <property type="match status" value="1"/>
</dbReference>
<sequence>MLCTRITNARVVTMDPDRPTARQLGIWRGRIVGLDSDVADLPARRVLDLGGATVLPGFIDSHVHLVWAGLKAKAPSVAPSTRVDDVLKVVADAVAAAPGDGWVTLAGYDQRELDRPLTAKELDAVSAGRKVYLGHISGHACLVNTAILDLLPAHVAGSDGFLAEEDMGAVLRLRPPHALGELADAIQHAARQCRSEGVTAVAEAGIGSELFAHSPIEAAAYQLAHESGRLPVRVQLMVAADALAPVEAAREDTTTRAFGLGLRTGFGDGGLSLGALKVFTDGGMMARTAALTDPYVGSEFNGQLQMAPDLLKDTIVAGHRAGWQLAVHAIGDRAVDVALDGLEAAQRSRPRPDARHRVEHAGLVRPDQLRRFAELGVTAVVQPSFLRYFGDDYATIMGPERAPWMYRGRGFLDHGVRLVGSSDRPVADGAPLRAIQFMVERASASGRAIGPDEAVDVDAALRAYTIDAAYACHWEDSAGSITPGKRADLVVLGEDPREVEPGRIGDIEVLGTFVEGEDDLTAPAAGTP</sequence>
<dbReference type="RefSeq" id="WP_087882791.1">
    <property type="nucleotide sequence ID" value="NZ_CP021748.1"/>
</dbReference>
<dbReference type="InterPro" id="IPR032466">
    <property type="entry name" value="Metal_Hydrolase"/>
</dbReference>
<dbReference type="Gene3D" id="3.20.20.140">
    <property type="entry name" value="Metal-dependent hydrolases"/>
    <property type="match status" value="1"/>
</dbReference>
<organism evidence="2 3">
    <name type="scientific">Streptomyces alboflavus</name>
    <dbReference type="NCBI Taxonomy" id="67267"/>
    <lineage>
        <taxon>Bacteria</taxon>
        <taxon>Bacillati</taxon>
        <taxon>Actinomycetota</taxon>
        <taxon>Actinomycetes</taxon>
        <taxon>Kitasatosporales</taxon>
        <taxon>Streptomycetaceae</taxon>
        <taxon>Streptomyces</taxon>
    </lineage>
</organism>
<dbReference type="SUPFAM" id="SSF51338">
    <property type="entry name" value="Composite domain of metallo-dependent hydrolases"/>
    <property type="match status" value="1"/>
</dbReference>
<dbReference type="InterPro" id="IPR011059">
    <property type="entry name" value="Metal-dep_hydrolase_composite"/>
</dbReference>
<dbReference type="eggNOG" id="COG1574">
    <property type="taxonomic scope" value="Bacteria"/>
</dbReference>
<gene>
    <name evidence="2" type="ORF">SMD44_00709</name>
</gene>
<dbReference type="PANTHER" id="PTHR22642:SF2">
    <property type="entry name" value="PROTEIN LONG AFTER FAR-RED 3"/>
    <property type="match status" value="1"/>
</dbReference>
<dbReference type="SUPFAM" id="SSF51556">
    <property type="entry name" value="Metallo-dependent hydrolases"/>
    <property type="match status" value="1"/>
</dbReference>
<dbReference type="InterPro" id="IPR013108">
    <property type="entry name" value="Amidohydro_3"/>
</dbReference>
<keyword evidence="3" id="KW-1185">Reference proteome</keyword>
<dbReference type="AlphaFoldDB" id="A0A1Z1W4G1"/>
<dbReference type="OrthoDB" id="3173428at2"/>
<dbReference type="Gene3D" id="3.10.310.70">
    <property type="match status" value="1"/>
</dbReference>
<dbReference type="KEGG" id="salf:SMD44_00709"/>
<dbReference type="PANTHER" id="PTHR22642">
    <property type="entry name" value="IMIDAZOLONEPROPIONASE"/>
    <property type="match status" value="1"/>
</dbReference>
<dbReference type="Proteomes" id="UP000195880">
    <property type="component" value="Chromosome"/>
</dbReference>
<protein>
    <submittedName>
        <fullName evidence="2">Amidohydrolase</fullName>
    </submittedName>
</protein>